<keyword evidence="2" id="KW-1185">Reference proteome</keyword>
<name>A0AC61Y5E6_9FLAO</name>
<reference evidence="1" key="1">
    <citation type="submission" date="2019-09" db="EMBL/GenBank/DDBJ databases">
        <authorList>
            <person name="Rodrigo-Torres L."/>
            <person name="Arahal R. D."/>
            <person name="Lucena T."/>
        </authorList>
    </citation>
    <scope>NUCLEOTIDE SEQUENCE</scope>
    <source>
        <strain evidence="1">ISS653</strain>
    </source>
</reference>
<dbReference type="Proteomes" id="UP000356253">
    <property type="component" value="Unassembled WGS sequence"/>
</dbReference>
<proteinExistence type="predicted"/>
<dbReference type="EMBL" id="CABVMM010000003">
    <property type="protein sequence ID" value="VVU99706.1"/>
    <property type="molecule type" value="Genomic_DNA"/>
</dbReference>
<organism evidence="1 2">
    <name type="scientific">Mesonia oceanica</name>
    <dbReference type="NCBI Taxonomy" id="2687242"/>
    <lineage>
        <taxon>Bacteria</taxon>
        <taxon>Pseudomonadati</taxon>
        <taxon>Bacteroidota</taxon>
        <taxon>Flavobacteriia</taxon>
        <taxon>Flavobacteriales</taxon>
        <taxon>Flavobacteriaceae</taxon>
        <taxon>Mesonia</taxon>
    </lineage>
</organism>
<sequence length="183" mass="21079">MNKYHTTSLLIPIIAICLFFSACNNDDDDSASSNKTDIQLVTGLYARQSPNMQPLTLGNPNVFMDYNKVSVYPIPTINQLSISANYTHEIEKIWLVPAEEDKIYQDEDFNAVFNEYTYKEESISNKAIIQIEDINATDLSVNLEDKAPGYYKVFIKIENTIYWDNIYKVGNNENGDEVFNYWQ</sequence>
<evidence type="ECO:0000313" key="2">
    <source>
        <dbReference type="Proteomes" id="UP000356253"/>
    </source>
</evidence>
<comment type="caution">
    <text evidence="1">The sequence shown here is derived from an EMBL/GenBank/DDBJ whole genome shotgun (WGS) entry which is preliminary data.</text>
</comment>
<protein>
    <submittedName>
        <fullName evidence="1">Uncharacterized protein</fullName>
    </submittedName>
</protein>
<gene>
    <name evidence="1" type="ORF">FVB9532_00963</name>
</gene>
<accession>A0AC61Y5E6</accession>
<evidence type="ECO:0000313" key="1">
    <source>
        <dbReference type="EMBL" id="VVU99706.1"/>
    </source>
</evidence>